<comment type="subcellular location">
    <subcellularLocation>
        <location evidence="1">Membrane</location>
        <topology evidence="1">Multi-pass membrane protein</topology>
    </subcellularLocation>
</comment>
<evidence type="ECO:0000256" key="3">
    <source>
        <dbReference type="ARBA" id="ARBA00022448"/>
    </source>
</evidence>
<dbReference type="RefSeq" id="XP_027081873.2">
    <property type="nucleotide sequence ID" value="XM_027226072.2"/>
</dbReference>
<keyword evidence="9" id="KW-1185">Reference proteome</keyword>
<reference evidence="9" key="1">
    <citation type="journal article" date="2025" name="Foods">
        <title>Unveiling the Microbial Signatures of Arabica Coffee Cherries: Insights into Ripeness Specific Diversity, Functional Traits, and Implications for Quality and Safety.</title>
        <authorList>
            <consortium name="RefSeq"/>
            <person name="Tenea G.N."/>
            <person name="Cifuentes V."/>
            <person name="Reyes P."/>
            <person name="Cevallos-Vallejos M."/>
        </authorList>
    </citation>
    <scope>NUCLEOTIDE SEQUENCE [LARGE SCALE GENOMIC DNA]</scope>
</reference>
<evidence type="ECO:0000256" key="6">
    <source>
        <dbReference type="ARBA" id="ARBA00022989"/>
    </source>
</evidence>
<dbReference type="Gene3D" id="1.50.40.10">
    <property type="entry name" value="Mitochondrial carrier domain"/>
    <property type="match status" value="2"/>
</dbReference>
<keyword evidence="6" id="KW-1133">Transmembrane helix</keyword>
<dbReference type="OrthoDB" id="10253709at2759"/>
<gene>
    <name evidence="10 11" type="primary">LOC113704278</name>
</gene>
<keyword evidence="7 8" id="KW-0472">Membrane</keyword>
<organism evidence="9 10">
    <name type="scientific">Coffea arabica</name>
    <name type="common">Arabian coffee</name>
    <dbReference type="NCBI Taxonomy" id="13443"/>
    <lineage>
        <taxon>Eukaryota</taxon>
        <taxon>Viridiplantae</taxon>
        <taxon>Streptophyta</taxon>
        <taxon>Embryophyta</taxon>
        <taxon>Tracheophyta</taxon>
        <taxon>Spermatophyta</taxon>
        <taxon>Magnoliopsida</taxon>
        <taxon>eudicotyledons</taxon>
        <taxon>Gunneridae</taxon>
        <taxon>Pentapetalae</taxon>
        <taxon>asterids</taxon>
        <taxon>lamiids</taxon>
        <taxon>Gentianales</taxon>
        <taxon>Rubiaceae</taxon>
        <taxon>Ixoroideae</taxon>
        <taxon>Gardenieae complex</taxon>
        <taxon>Bertiereae - Coffeeae clade</taxon>
        <taxon>Coffeeae</taxon>
        <taxon>Coffea</taxon>
    </lineage>
</organism>
<proteinExistence type="inferred from homology"/>
<dbReference type="InterPro" id="IPR023395">
    <property type="entry name" value="MCP_dom_sf"/>
</dbReference>
<evidence type="ECO:0000256" key="5">
    <source>
        <dbReference type="ARBA" id="ARBA00022737"/>
    </source>
</evidence>
<evidence type="ECO:0000313" key="10">
    <source>
        <dbReference type="RefSeq" id="XP_027081872.2"/>
    </source>
</evidence>
<evidence type="ECO:0000256" key="1">
    <source>
        <dbReference type="ARBA" id="ARBA00004141"/>
    </source>
</evidence>
<dbReference type="RefSeq" id="XP_027081872.2">
    <property type="nucleotide sequence ID" value="XM_027226071.2"/>
</dbReference>
<sequence>MCQLLYYHFEEIMAGAGQPPRRDKPSIKYRCSSLDGASFELVDFGGKDYVSASSNKNKKSRTPDSTSSQILSTRELISALGSIWNCANGILSSLVSKSTFRYDDDCLQKCTILCYPSGERACNACMVADNQNDTVNPVRVGDSPPVFYANLRYLKVVDKISFVQPSSGTYLLLRRLLHSSYRMPQESWKEKGFPNSNLGCDLEKMYSWMTEIALSNPKCQLNFNPMEKQDTDDYHGGHNRSDPTTCSVSVIEPIVATNLITENGNSETDEIQLRGSLSVQNNDPAKSKRASATLWTEDGTVRDVNACTSELPSSNAPANSLGCLLLSGVCNTEESEISVQTDQQETEKHQQQELVIGDNSEMQICLPMKEKSHTAVAKQGHAFAGAMAGVFVSLCLHPVDTIKTVVQSGRADQKSLHDISRSIISQRGVTGLYRGISTNIASSAPISAVYTFTYEWVKGNLLPFFPKEYQSLAHCIAGGCASVATSFIFTPSERIKQQMQVGSRYQNCWNALVGIIEKGGLPSLYAGWAAVLCRNIPHSIIKFYTYESLKQLFSQVQLNGQTNTLVTLVSGGLAGSTAALFTTPFDVVKTRLQTQTPGSRNQCPGVFDTLREIAKKEGLKGLYGGLTPRLFMYMTQGALFFASYESFKTVFSLDSSQVNVQACRHEQVKEDDPPSFLHQDDEDSIICLLVN</sequence>
<feature type="repeat" description="Solcar" evidence="8">
    <location>
        <begin position="469"/>
        <end position="552"/>
    </location>
</feature>
<feature type="repeat" description="Solcar" evidence="8">
    <location>
        <begin position="562"/>
        <end position="650"/>
    </location>
</feature>
<evidence type="ECO:0000256" key="8">
    <source>
        <dbReference type="PROSITE-ProRule" id="PRU00282"/>
    </source>
</evidence>
<evidence type="ECO:0000313" key="9">
    <source>
        <dbReference type="Proteomes" id="UP001652660"/>
    </source>
</evidence>
<keyword evidence="5" id="KW-0677">Repeat</keyword>
<dbReference type="SUPFAM" id="SSF103506">
    <property type="entry name" value="Mitochondrial carrier"/>
    <property type="match status" value="1"/>
</dbReference>
<keyword evidence="3" id="KW-0813">Transport</keyword>
<evidence type="ECO:0000256" key="2">
    <source>
        <dbReference type="ARBA" id="ARBA00006375"/>
    </source>
</evidence>
<evidence type="ECO:0000313" key="11">
    <source>
        <dbReference type="RefSeq" id="XP_027081873.2"/>
    </source>
</evidence>
<dbReference type="GeneID" id="113704278"/>
<evidence type="ECO:0000256" key="7">
    <source>
        <dbReference type="ARBA" id="ARBA00023136"/>
    </source>
</evidence>
<protein>
    <submittedName>
        <fullName evidence="10 11">Uncharacterized protein isoform X1</fullName>
    </submittedName>
</protein>
<name>A0A6P6TVD7_COFAR</name>
<dbReference type="Pfam" id="PF00153">
    <property type="entry name" value="Mito_carr"/>
    <property type="match status" value="3"/>
</dbReference>
<keyword evidence="4 8" id="KW-0812">Transmembrane</keyword>
<evidence type="ECO:0000256" key="4">
    <source>
        <dbReference type="ARBA" id="ARBA00022692"/>
    </source>
</evidence>
<comment type="similarity">
    <text evidence="2">Belongs to the mitochondrial carrier (TC 2.A.29) family.</text>
</comment>
<dbReference type="PANTHER" id="PTHR45667">
    <property type="entry name" value="S-ADENOSYLMETHIONINE MITOCHONDRIAL CARRIER PROTEIN"/>
    <property type="match status" value="1"/>
</dbReference>
<dbReference type="PROSITE" id="PS50920">
    <property type="entry name" value="SOLCAR"/>
    <property type="match status" value="3"/>
</dbReference>
<accession>A0A6P6TVD7</accession>
<dbReference type="InterPro" id="IPR018108">
    <property type="entry name" value="MCP_transmembrane"/>
</dbReference>
<reference evidence="10 11" key="2">
    <citation type="submission" date="2025-05" db="UniProtKB">
        <authorList>
            <consortium name="RefSeq"/>
        </authorList>
    </citation>
    <scope>IDENTIFICATION</scope>
    <source>
        <tissue evidence="10 11">Leaves</tissue>
    </source>
</reference>
<dbReference type="Proteomes" id="UP001652660">
    <property type="component" value="Chromosome 8c"/>
</dbReference>
<feature type="repeat" description="Solcar" evidence="8">
    <location>
        <begin position="376"/>
        <end position="460"/>
    </location>
</feature>